<reference evidence="12 13" key="1">
    <citation type="submission" date="2020-07" db="EMBL/GenBank/DDBJ databases">
        <title>Sequencing the genomes of 1000 actinobacteria strains.</title>
        <authorList>
            <person name="Klenk H.-P."/>
        </authorList>
    </citation>
    <scope>NUCLEOTIDE SEQUENCE [LARGE SCALE GENOMIC DNA]</scope>
    <source>
        <strain evidence="12 13">DSM 29531</strain>
    </source>
</reference>
<dbReference type="InterPro" id="IPR025828">
    <property type="entry name" value="Put_sensor_dom"/>
</dbReference>
<dbReference type="SUPFAM" id="SSF55874">
    <property type="entry name" value="ATPase domain of HSP90 chaperone/DNA topoisomerase II/histidine kinase"/>
    <property type="match status" value="1"/>
</dbReference>
<keyword evidence="8" id="KW-0902">Two-component regulatory system</keyword>
<dbReference type="CDD" id="cd16917">
    <property type="entry name" value="HATPase_UhpB-NarQ-NarX-like"/>
    <property type="match status" value="1"/>
</dbReference>
<dbReference type="InterPro" id="IPR011712">
    <property type="entry name" value="Sig_transdc_His_kin_sub3_dim/P"/>
</dbReference>
<dbReference type="Pfam" id="PF13796">
    <property type="entry name" value="Sensor"/>
    <property type="match status" value="1"/>
</dbReference>
<keyword evidence="10" id="KW-0472">Membrane</keyword>
<evidence type="ECO:0000313" key="12">
    <source>
        <dbReference type="EMBL" id="NYJ74854.1"/>
    </source>
</evidence>
<sequence>MDAADGLGSTPGAEAPGGQALRRSSTNPLRLAPTSFRQLTGGLGSALLGMVLLALLAASWILCVVGIGFLVLPTCLRAVRPLADRERVRLTRWGDAIESPAAPVPAPRDHLVDPTARRELAWLVVHGTVDVALGIIGLMLPLAAVGALGFPLWRNLMAGQSIPRQDAAVHWALDDPSHAWAVTALGVALVAAVLLVTPALTWLQAVAGRLLLPPPDEGDMSLRIAELTATRAAALDAHAIELRRIERALHDGAQNRLVAVNVLLGGVRQAVLRDPATALEAVDRAQTATEAALAELRSVARAILPPVLTDRGLGGALDGLAAASPIPCRLEVDLRARCAAATEATAYFAVAEALTNAARHSGAKTIVVTVRSDSEHLHVAIQDDGSGGASDRNGSGLLGIRRRAEALDGTMSIRSPRGGPTRLEVDLPCGS</sequence>
<keyword evidence="5" id="KW-0547">Nucleotide-binding</keyword>
<dbReference type="SMART" id="SM00387">
    <property type="entry name" value="HATPase_c"/>
    <property type="match status" value="1"/>
</dbReference>
<feature type="transmembrane region" description="Helical" evidence="10">
    <location>
        <begin position="179"/>
        <end position="203"/>
    </location>
</feature>
<evidence type="ECO:0000256" key="3">
    <source>
        <dbReference type="ARBA" id="ARBA00022553"/>
    </source>
</evidence>
<evidence type="ECO:0000259" key="11">
    <source>
        <dbReference type="SMART" id="SM00387"/>
    </source>
</evidence>
<protein>
    <recommendedName>
        <fullName evidence="2">histidine kinase</fullName>
        <ecNumber evidence="2">2.7.13.3</ecNumber>
    </recommendedName>
</protein>
<organism evidence="12 13">
    <name type="scientific">Allobranchiibius huperziae</name>
    <dbReference type="NCBI Taxonomy" id="1874116"/>
    <lineage>
        <taxon>Bacteria</taxon>
        <taxon>Bacillati</taxon>
        <taxon>Actinomycetota</taxon>
        <taxon>Actinomycetes</taxon>
        <taxon>Micrococcales</taxon>
        <taxon>Dermacoccaceae</taxon>
        <taxon>Allobranchiibius</taxon>
    </lineage>
</organism>
<evidence type="ECO:0000256" key="4">
    <source>
        <dbReference type="ARBA" id="ARBA00022679"/>
    </source>
</evidence>
<dbReference type="RefSeq" id="WP_218883631.1">
    <property type="nucleotide sequence ID" value="NZ_JACCFW010000001.1"/>
</dbReference>
<evidence type="ECO:0000256" key="2">
    <source>
        <dbReference type="ARBA" id="ARBA00012438"/>
    </source>
</evidence>
<dbReference type="GO" id="GO:0046983">
    <property type="term" value="F:protein dimerization activity"/>
    <property type="evidence" value="ECO:0007669"/>
    <property type="project" value="InterPro"/>
</dbReference>
<evidence type="ECO:0000256" key="9">
    <source>
        <dbReference type="SAM" id="MobiDB-lite"/>
    </source>
</evidence>
<dbReference type="PANTHER" id="PTHR24421">
    <property type="entry name" value="NITRATE/NITRITE SENSOR PROTEIN NARX-RELATED"/>
    <property type="match status" value="1"/>
</dbReference>
<dbReference type="PANTHER" id="PTHR24421:SF10">
    <property type="entry name" value="NITRATE_NITRITE SENSOR PROTEIN NARQ"/>
    <property type="match status" value="1"/>
</dbReference>
<evidence type="ECO:0000256" key="10">
    <source>
        <dbReference type="SAM" id="Phobius"/>
    </source>
</evidence>
<name>A0A853DIJ8_9MICO</name>
<evidence type="ECO:0000256" key="1">
    <source>
        <dbReference type="ARBA" id="ARBA00000085"/>
    </source>
</evidence>
<dbReference type="Gene3D" id="1.20.5.1930">
    <property type="match status" value="1"/>
</dbReference>
<dbReference type="InterPro" id="IPR050482">
    <property type="entry name" value="Sensor_HK_TwoCompSys"/>
</dbReference>
<dbReference type="InterPro" id="IPR036890">
    <property type="entry name" value="HATPase_C_sf"/>
</dbReference>
<keyword evidence="13" id="KW-1185">Reference proteome</keyword>
<keyword evidence="6 12" id="KW-0418">Kinase</keyword>
<evidence type="ECO:0000256" key="7">
    <source>
        <dbReference type="ARBA" id="ARBA00022840"/>
    </source>
</evidence>
<evidence type="ECO:0000313" key="13">
    <source>
        <dbReference type="Proteomes" id="UP000571817"/>
    </source>
</evidence>
<proteinExistence type="predicted"/>
<comment type="catalytic activity">
    <reaction evidence="1">
        <text>ATP + protein L-histidine = ADP + protein N-phospho-L-histidine.</text>
        <dbReference type="EC" id="2.7.13.3"/>
    </reaction>
</comment>
<evidence type="ECO:0000256" key="6">
    <source>
        <dbReference type="ARBA" id="ARBA00022777"/>
    </source>
</evidence>
<dbReference type="Gene3D" id="3.30.565.10">
    <property type="entry name" value="Histidine kinase-like ATPase, C-terminal domain"/>
    <property type="match status" value="1"/>
</dbReference>
<gene>
    <name evidence="12" type="ORF">HNR15_001817</name>
</gene>
<dbReference type="GO" id="GO:0000155">
    <property type="term" value="F:phosphorelay sensor kinase activity"/>
    <property type="evidence" value="ECO:0007669"/>
    <property type="project" value="InterPro"/>
</dbReference>
<feature type="transmembrane region" description="Helical" evidence="10">
    <location>
        <begin position="120"/>
        <end position="153"/>
    </location>
</feature>
<keyword evidence="7" id="KW-0067">ATP-binding</keyword>
<dbReference type="EMBL" id="JACCFW010000001">
    <property type="protein sequence ID" value="NYJ74854.1"/>
    <property type="molecule type" value="Genomic_DNA"/>
</dbReference>
<dbReference type="Pfam" id="PF02518">
    <property type="entry name" value="HATPase_c"/>
    <property type="match status" value="1"/>
</dbReference>
<evidence type="ECO:0000256" key="5">
    <source>
        <dbReference type="ARBA" id="ARBA00022741"/>
    </source>
</evidence>
<dbReference type="GO" id="GO:0016020">
    <property type="term" value="C:membrane"/>
    <property type="evidence" value="ECO:0007669"/>
    <property type="project" value="InterPro"/>
</dbReference>
<feature type="region of interest" description="Disordered" evidence="9">
    <location>
        <begin position="411"/>
        <end position="431"/>
    </location>
</feature>
<feature type="domain" description="Histidine kinase/HSP90-like ATPase" evidence="11">
    <location>
        <begin position="341"/>
        <end position="431"/>
    </location>
</feature>
<dbReference type="EC" id="2.7.13.3" evidence="2"/>
<keyword evidence="3" id="KW-0597">Phosphoprotein</keyword>
<dbReference type="InterPro" id="IPR003594">
    <property type="entry name" value="HATPase_dom"/>
</dbReference>
<dbReference type="GO" id="GO:0005524">
    <property type="term" value="F:ATP binding"/>
    <property type="evidence" value="ECO:0007669"/>
    <property type="project" value="UniProtKB-KW"/>
</dbReference>
<keyword evidence="10" id="KW-0812">Transmembrane</keyword>
<accession>A0A853DIJ8</accession>
<evidence type="ECO:0000256" key="8">
    <source>
        <dbReference type="ARBA" id="ARBA00023012"/>
    </source>
</evidence>
<keyword evidence="10" id="KW-1133">Transmembrane helix</keyword>
<dbReference type="AlphaFoldDB" id="A0A853DIJ8"/>
<feature type="region of interest" description="Disordered" evidence="9">
    <location>
        <begin position="1"/>
        <end position="25"/>
    </location>
</feature>
<keyword evidence="4" id="KW-0808">Transferase</keyword>
<dbReference type="Proteomes" id="UP000571817">
    <property type="component" value="Unassembled WGS sequence"/>
</dbReference>
<comment type="caution">
    <text evidence="12">The sequence shown here is derived from an EMBL/GenBank/DDBJ whole genome shotgun (WGS) entry which is preliminary data.</text>
</comment>
<dbReference type="Pfam" id="PF07730">
    <property type="entry name" value="HisKA_3"/>
    <property type="match status" value="1"/>
</dbReference>
<feature type="transmembrane region" description="Helical" evidence="10">
    <location>
        <begin position="46"/>
        <end position="72"/>
    </location>
</feature>